<dbReference type="GO" id="GO:0007155">
    <property type="term" value="P:cell adhesion"/>
    <property type="evidence" value="ECO:0007669"/>
    <property type="project" value="InterPro"/>
</dbReference>
<dbReference type="Gene3D" id="2.60.40.1090">
    <property type="entry name" value="Fimbrial-type adhesion domain"/>
    <property type="match status" value="1"/>
</dbReference>
<dbReference type="SUPFAM" id="SSF49401">
    <property type="entry name" value="Bacterial adhesins"/>
    <property type="match status" value="1"/>
</dbReference>
<evidence type="ECO:0000313" key="2">
    <source>
        <dbReference type="Proteomes" id="UP000494108"/>
    </source>
</evidence>
<accession>A0A6S6YTI5</accession>
<proteinExistence type="predicted"/>
<dbReference type="RefSeq" id="WP_175174313.1">
    <property type="nucleotide sequence ID" value="NZ_CADIJX010000002.1"/>
</dbReference>
<protein>
    <submittedName>
        <fullName evidence="1">Putative fimbrial-like protein YfcQ</fullName>
    </submittedName>
</protein>
<keyword evidence="2" id="KW-1185">Reference proteome</keyword>
<dbReference type="EMBL" id="CADIJX010000002">
    <property type="protein sequence ID" value="CAB3639963.1"/>
    <property type="molecule type" value="Genomic_DNA"/>
</dbReference>
<organism evidence="1 2">
    <name type="scientific">Achromobacter pestifer</name>
    <dbReference type="NCBI Taxonomy" id="1353889"/>
    <lineage>
        <taxon>Bacteria</taxon>
        <taxon>Pseudomonadati</taxon>
        <taxon>Pseudomonadota</taxon>
        <taxon>Betaproteobacteria</taxon>
        <taxon>Burkholderiales</taxon>
        <taxon>Alcaligenaceae</taxon>
        <taxon>Achromobacter</taxon>
    </lineage>
</organism>
<dbReference type="GO" id="GO:0009289">
    <property type="term" value="C:pilus"/>
    <property type="evidence" value="ECO:0007669"/>
    <property type="project" value="InterPro"/>
</dbReference>
<dbReference type="InterPro" id="IPR036937">
    <property type="entry name" value="Adhesion_dom_fimbrial_sf"/>
</dbReference>
<sequence length="169" mass="18989">MNMINPLRRIGRIALLIVLGNFSQPIGAAENMRFTGMLQAPACVVTDQGGRINVTFNTNISIEKIDGEQYRQPISYDIECPNEPPWRIKLTLVATETSFDPAAVQTSIPDLGIRILLNNKPFILNETQRLQMNDRTQRPQLEAVPVRKSGARLPQAEFEAWALLVAELY</sequence>
<evidence type="ECO:0000313" key="1">
    <source>
        <dbReference type="EMBL" id="CAB3639963.1"/>
    </source>
</evidence>
<dbReference type="Proteomes" id="UP000494108">
    <property type="component" value="Unassembled WGS sequence"/>
</dbReference>
<gene>
    <name evidence="1" type="primary">yfcQ</name>
    <name evidence="1" type="ORF">LMG3431_02005</name>
</gene>
<dbReference type="InterPro" id="IPR008966">
    <property type="entry name" value="Adhesion_dom_sf"/>
</dbReference>
<reference evidence="1 2" key="1">
    <citation type="submission" date="2020-04" db="EMBL/GenBank/DDBJ databases">
        <authorList>
            <person name="De Canck E."/>
        </authorList>
    </citation>
    <scope>NUCLEOTIDE SEQUENCE [LARGE SCALE GENOMIC DNA]</scope>
    <source>
        <strain evidence="1 2">LMG 3431</strain>
    </source>
</reference>
<dbReference type="AlphaFoldDB" id="A0A6S6YTI5"/>
<name>A0A6S6YTI5_9BURK</name>